<dbReference type="EMBL" id="JAPQKL010000002">
    <property type="protein sequence ID" value="KAJ5142548.1"/>
    <property type="molecule type" value="Genomic_DNA"/>
</dbReference>
<keyword evidence="7" id="KW-1185">Reference proteome</keyword>
<sequence>MQSISRPILRITTNPALLRTLSTSPRAMGAGDLGSPKSHGFTSTEKDSFTRREAAHEGMYIRQQELDKVRRLKLKLKEQRKHMDELDKHLDEFSKAQGGEQN</sequence>
<evidence type="ECO:0000313" key="7">
    <source>
        <dbReference type="Proteomes" id="UP001149079"/>
    </source>
</evidence>
<dbReference type="AlphaFoldDB" id="A0A9W9L856"/>
<gene>
    <name evidence="6" type="ORF">N7515_001335</name>
</gene>
<feature type="compositionally biased region" description="Basic and acidic residues" evidence="5">
    <location>
        <begin position="81"/>
        <end position="94"/>
    </location>
</feature>
<protein>
    <recommendedName>
        <fullName evidence="4">ATPase inhibitor, mitochondrial</fullName>
    </recommendedName>
</protein>
<evidence type="ECO:0000256" key="5">
    <source>
        <dbReference type="SAM" id="MobiDB-lite"/>
    </source>
</evidence>
<dbReference type="RefSeq" id="XP_056524192.1">
    <property type="nucleotide sequence ID" value="XM_056662079.1"/>
</dbReference>
<evidence type="ECO:0000313" key="6">
    <source>
        <dbReference type="EMBL" id="KAJ5142548.1"/>
    </source>
</evidence>
<accession>A0A9W9L856</accession>
<evidence type="ECO:0000256" key="4">
    <source>
        <dbReference type="RuleBase" id="RU368087"/>
    </source>
</evidence>
<dbReference type="InterPro" id="IPR007648">
    <property type="entry name" value="ATPase_inhibitor_mt"/>
</dbReference>
<organism evidence="6 7">
    <name type="scientific">Penicillium bovifimosum</name>
    <dbReference type="NCBI Taxonomy" id="126998"/>
    <lineage>
        <taxon>Eukaryota</taxon>
        <taxon>Fungi</taxon>
        <taxon>Dikarya</taxon>
        <taxon>Ascomycota</taxon>
        <taxon>Pezizomycotina</taxon>
        <taxon>Eurotiomycetes</taxon>
        <taxon>Eurotiomycetidae</taxon>
        <taxon>Eurotiales</taxon>
        <taxon>Aspergillaceae</taxon>
        <taxon>Penicillium</taxon>
    </lineage>
</organism>
<reference evidence="6" key="1">
    <citation type="submission" date="2022-11" db="EMBL/GenBank/DDBJ databases">
        <authorList>
            <person name="Petersen C."/>
        </authorList>
    </citation>
    <scope>NUCLEOTIDE SEQUENCE</scope>
    <source>
        <strain evidence="6">IBT 22155</strain>
    </source>
</reference>
<feature type="compositionally biased region" description="Basic and acidic residues" evidence="5">
    <location>
        <begin position="44"/>
        <end position="56"/>
    </location>
</feature>
<dbReference type="Proteomes" id="UP001149079">
    <property type="component" value="Unassembled WGS sequence"/>
</dbReference>
<keyword evidence="3" id="KW-0496">Mitochondrion</keyword>
<dbReference type="Pfam" id="PF04568">
    <property type="entry name" value="IATP"/>
    <property type="match status" value="1"/>
</dbReference>
<comment type="subcellular location">
    <subcellularLocation>
        <location evidence="1">Mitochondrion</location>
    </subcellularLocation>
</comment>
<feature type="region of interest" description="Disordered" evidence="5">
    <location>
        <begin position="20"/>
        <end position="58"/>
    </location>
</feature>
<evidence type="ECO:0000256" key="3">
    <source>
        <dbReference type="ARBA" id="ARBA00023128"/>
    </source>
</evidence>
<dbReference type="GO" id="GO:0005739">
    <property type="term" value="C:mitochondrion"/>
    <property type="evidence" value="ECO:0007669"/>
    <property type="project" value="UniProtKB-SubCell"/>
</dbReference>
<comment type="caution">
    <text evidence="6">The sequence shown here is derived from an EMBL/GenBank/DDBJ whole genome shotgun (WGS) entry which is preliminary data.</text>
</comment>
<proteinExistence type="inferred from homology"/>
<dbReference type="Gene3D" id="1.20.5.500">
    <property type="entry name" value="Single helix bin"/>
    <property type="match status" value="1"/>
</dbReference>
<dbReference type="OrthoDB" id="5532350at2759"/>
<reference evidence="6" key="2">
    <citation type="journal article" date="2023" name="IMA Fungus">
        <title>Comparative genomic study of the Penicillium genus elucidates a diverse pangenome and 15 lateral gene transfer events.</title>
        <authorList>
            <person name="Petersen C."/>
            <person name="Sorensen T."/>
            <person name="Nielsen M.R."/>
            <person name="Sondergaard T.E."/>
            <person name="Sorensen J.L."/>
            <person name="Fitzpatrick D.A."/>
            <person name="Frisvad J.C."/>
            <person name="Nielsen K.L."/>
        </authorList>
    </citation>
    <scope>NUCLEOTIDE SEQUENCE</scope>
    <source>
        <strain evidence="6">IBT 22155</strain>
    </source>
</reference>
<comment type="similarity">
    <text evidence="2 4">Belongs to the ATPase inhibitor family.</text>
</comment>
<dbReference type="GeneID" id="81401249"/>
<name>A0A9W9L856_9EURO</name>
<evidence type="ECO:0000256" key="1">
    <source>
        <dbReference type="ARBA" id="ARBA00004173"/>
    </source>
</evidence>
<dbReference type="GO" id="GO:0042030">
    <property type="term" value="F:ATPase inhibitor activity"/>
    <property type="evidence" value="ECO:0007669"/>
    <property type="project" value="InterPro"/>
</dbReference>
<evidence type="ECO:0000256" key="2">
    <source>
        <dbReference type="ARBA" id="ARBA00010901"/>
    </source>
</evidence>
<feature type="region of interest" description="Disordered" evidence="5">
    <location>
        <begin position="81"/>
        <end position="102"/>
    </location>
</feature>
<comment type="function">
    <text evidence="4">Inhibits the enzyme activity of ATPase.</text>
</comment>